<dbReference type="Pfam" id="PF13276">
    <property type="entry name" value="HTH_21"/>
    <property type="match status" value="1"/>
</dbReference>
<reference evidence="2 3" key="1">
    <citation type="submission" date="2015-07" db="EMBL/GenBank/DDBJ databases">
        <authorList>
            <person name="Voget S."/>
            <person name="Dogs M."/>
            <person name="Brinkhoff T.H."/>
            <person name="Daniel R."/>
        </authorList>
    </citation>
    <scope>NUCLEOTIDE SEQUENCE [LARGE SCALE GENOMIC DNA]</scope>
    <source>
        <strain evidence="2 3">B14</strain>
    </source>
</reference>
<dbReference type="InterPro" id="IPR025948">
    <property type="entry name" value="HTH-like_dom"/>
</dbReference>
<gene>
    <name evidence="2" type="ORF">ROLI_026980</name>
</gene>
<reference evidence="3" key="2">
    <citation type="submission" date="2024-01" db="EMBL/GenBank/DDBJ databases">
        <title>Roseobacter fucihabitans sp. nov., isolated from the brown alga Fucus spiralis.</title>
        <authorList>
            <person name="Hahnke S."/>
            <person name="Berger M."/>
            <person name="Schlingloff A."/>
            <person name="Athale I."/>
            <person name="Neumann-Schaal M."/>
            <person name="Adenaya A."/>
            <person name="Poehlein A."/>
            <person name="Daniel R."/>
            <person name="Pertersen J."/>
            <person name="Brinkhoff T."/>
        </authorList>
    </citation>
    <scope>NUCLEOTIDE SEQUENCE [LARGE SCALE GENOMIC DNA]</scope>
    <source>
        <strain evidence="3">B14</strain>
    </source>
</reference>
<name>A0ABZ2BV58_9RHOB</name>
<feature type="domain" description="HTH-like" evidence="1">
    <location>
        <begin position="46"/>
        <end position="96"/>
    </location>
</feature>
<proteinExistence type="predicted"/>
<evidence type="ECO:0000313" key="3">
    <source>
        <dbReference type="Proteomes" id="UP001318682"/>
    </source>
</evidence>
<organism evidence="2 3">
    <name type="scientific">Roseobacter fucihabitans</name>
    <dbReference type="NCBI Taxonomy" id="1537242"/>
    <lineage>
        <taxon>Bacteria</taxon>
        <taxon>Pseudomonadati</taxon>
        <taxon>Pseudomonadota</taxon>
        <taxon>Alphaproteobacteria</taxon>
        <taxon>Rhodobacterales</taxon>
        <taxon>Roseobacteraceae</taxon>
        <taxon>Roseobacter</taxon>
    </lineage>
</organism>
<dbReference type="Proteomes" id="UP001318682">
    <property type="component" value="Chromosome"/>
</dbReference>
<dbReference type="RefSeq" id="WP_187431340.1">
    <property type="nucleotide sequence ID" value="NZ_CP143423.1"/>
</dbReference>
<dbReference type="EMBL" id="CP143423">
    <property type="protein sequence ID" value="WVX49603.1"/>
    <property type="molecule type" value="Genomic_DNA"/>
</dbReference>
<sequence length="167" mass="18150">MNPTERKAMIRKDLADLSLTKQFKLLKISRSSLYYVPVGVNAETLELMNEIDRVFTKYPFFGSRQIAAYLPRNRFRAGRHRVRRLMGIMGIQAIYKGLNTSKNTHSIASTPTCYGSYQSRAPTTFGVVISPTSSCGAGLVSGGDYGLGGAQGAGVAVVEHAGCHLLC</sequence>
<evidence type="ECO:0000259" key="1">
    <source>
        <dbReference type="Pfam" id="PF13276"/>
    </source>
</evidence>
<evidence type="ECO:0000313" key="2">
    <source>
        <dbReference type="EMBL" id="WVX49603.1"/>
    </source>
</evidence>
<protein>
    <recommendedName>
        <fullName evidence="1">HTH-like domain-containing protein</fullName>
    </recommendedName>
</protein>
<accession>A0ABZ2BV58</accession>
<keyword evidence="3" id="KW-1185">Reference proteome</keyword>